<dbReference type="GO" id="GO:0005576">
    <property type="term" value="C:extracellular region"/>
    <property type="evidence" value="ECO:0007669"/>
    <property type="project" value="UniProtKB-SubCell"/>
</dbReference>
<feature type="chain" id="PRO_5039912076" description="Serine protease" evidence="12">
    <location>
        <begin position="24"/>
        <end position="2173"/>
    </location>
</feature>
<dbReference type="InterPro" id="IPR036852">
    <property type="entry name" value="Peptidase_S8/S53_dom_sf"/>
</dbReference>
<dbReference type="PANTHER" id="PTHR10795">
    <property type="entry name" value="PROPROTEIN CONVERTASE SUBTILISIN/KEXIN"/>
    <property type="match status" value="1"/>
</dbReference>
<dbReference type="InterPro" id="IPR034197">
    <property type="entry name" value="Peptidases_S8_3"/>
</dbReference>
<dbReference type="InterPro" id="IPR022398">
    <property type="entry name" value="Peptidase_S8_His-AS"/>
</dbReference>
<dbReference type="SUPFAM" id="SSF52025">
    <property type="entry name" value="PA domain"/>
    <property type="match status" value="2"/>
</dbReference>
<keyword evidence="8" id="KW-0325">Glycoprotein</keyword>
<dbReference type="InterPro" id="IPR010259">
    <property type="entry name" value="S8pro/Inhibitor_I9"/>
</dbReference>
<dbReference type="SUPFAM" id="SSF52743">
    <property type="entry name" value="Subtilisin-like"/>
    <property type="match status" value="3"/>
</dbReference>
<keyword evidence="6 10" id="KW-0378">Hydrolase</keyword>
<reference evidence="17 18" key="1">
    <citation type="submission" date="2020-09" db="EMBL/GenBank/DDBJ databases">
        <title>De no assembly of potato wild relative species, Solanum commersonii.</title>
        <authorList>
            <person name="Cho K."/>
        </authorList>
    </citation>
    <scope>NUCLEOTIDE SEQUENCE [LARGE SCALE GENOMIC DNA]</scope>
    <source>
        <strain evidence="17">LZ3.2</strain>
        <tissue evidence="17">Leaf</tissue>
    </source>
</reference>
<feature type="active site" description="Charge relay system" evidence="9 10">
    <location>
        <position position="135"/>
    </location>
</feature>
<evidence type="ECO:0008006" key="19">
    <source>
        <dbReference type="Google" id="ProtNLM"/>
    </source>
</evidence>
<dbReference type="InterPro" id="IPR046450">
    <property type="entry name" value="PA_dom_sf"/>
</dbReference>
<keyword evidence="5 12" id="KW-0732">Signal</keyword>
<evidence type="ECO:0000259" key="14">
    <source>
        <dbReference type="Pfam" id="PF02225"/>
    </source>
</evidence>
<evidence type="ECO:0000313" key="18">
    <source>
        <dbReference type="Proteomes" id="UP000824120"/>
    </source>
</evidence>
<feature type="active site" description="Charge relay system" evidence="10">
    <location>
        <position position="871"/>
    </location>
</feature>
<dbReference type="PROSITE" id="PS00137">
    <property type="entry name" value="SUBTILASE_HIS"/>
    <property type="match status" value="1"/>
</dbReference>
<dbReference type="Gene3D" id="2.60.40.2310">
    <property type="match status" value="3"/>
</dbReference>
<dbReference type="FunFam" id="3.50.30.30:FF:000005">
    <property type="entry name" value="subtilisin-like protease SBT1.5"/>
    <property type="match status" value="2"/>
</dbReference>
<feature type="domain" description="PA" evidence="14">
    <location>
        <begin position="1101"/>
        <end position="1175"/>
    </location>
</feature>
<feature type="domain" description="Subtilisin-like protease fibronectin type-III" evidence="16">
    <location>
        <begin position="629"/>
        <end position="726"/>
    </location>
</feature>
<feature type="active site" description="Charge relay system" evidence="10">
    <location>
        <position position="1590"/>
    </location>
</feature>
<feature type="domain" description="Peptidase S8/S53" evidence="13">
    <location>
        <begin position="1581"/>
        <end position="2011"/>
    </location>
</feature>
<comment type="subcellular location">
    <subcellularLocation>
        <location evidence="1">Secreted</location>
    </subcellularLocation>
</comment>
<feature type="domain" description="Peptidase S8/S53" evidence="13">
    <location>
        <begin position="862"/>
        <end position="1301"/>
    </location>
</feature>
<dbReference type="GO" id="GO:0004252">
    <property type="term" value="F:serine-type endopeptidase activity"/>
    <property type="evidence" value="ECO:0007669"/>
    <property type="project" value="UniProtKB-UniRule"/>
</dbReference>
<keyword evidence="4 10" id="KW-0645">Protease</keyword>
<dbReference type="InterPro" id="IPR041469">
    <property type="entry name" value="Subtilisin-like_FN3"/>
</dbReference>
<organism evidence="17 18">
    <name type="scientific">Solanum commersonii</name>
    <name type="common">Commerson's wild potato</name>
    <name type="synonym">Commerson's nightshade</name>
    <dbReference type="NCBI Taxonomy" id="4109"/>
    <lineage>
        <taxon>Eukaryota</taxon>
        <taxon>Viridiplantae</taxon>
        <taxon>Streptophyta</taxon>
        <taxon>Embryophyta</taxon>
        <taxon>Tracheophyta</taxon>
        <taxon>Spermatophyta</taxon>
        <taxon>Magnoliopsida</taxon>
        <taxon>eudicotyledons</taxon>
        <taxon>Gunneridae</taxon>
        <taxon>Pentapetalae</taxon>
        <taxon>asterids</taxon>
        <taxon>lamiids</taxon>
        <taxon>Solanales</taxon>
        <taxon>Solanaceae</taxon>
        <taxon>Solanoideae</taxon>
        <taxon>Solaneae</taxon>
        <taxon>Solanum</taxon>
    </lineage>
</organism>
<comment type="similarity">
    <text evidence="2 10 11">Belongs to the peptidase S8 family.</text>
</comment>
<dbReference type="PROSITE" id="PS00138">
    <property type="entry name" value="SUBTILASE_SER"/>
    <property type="match status" value="1"/>
</dbReference>
<dbReference type="EMBL" id="JACXVP010000002">
    <property type="protein sequence ID" value="KAG5622358.1"/>
    <property type="molecule type" value="Genomic_DNA"/>
</dbReference>
<evidence type="ECO:0000256" key="4">
    <source>
        <dbReference type="ARBA" id="ARBA00022670"/>
    </source>
</evidence>
<protein>
    <recommendedName>
        <fullName evidence="19">Serine protease</fullName>
    </recommendedName>
</protein>
<dbReference type="Gene3D" id="3.40.50.200">
    <property type="entry name" value="Peptidase S8/S53 domain"/>
    <property type="match status" value="3"/>
</dbReference>
<proteinExistence type="inferred from homology"/>
<evidence type="ECO:0000256" key="10">
    <source>
        <dbReference type="PROSITE-ProRule" id="PRU01240"/>
    </source>
</evidence>
<feature type="domain" description="Peptidase S8/S53" evidence="13">
    <location>
        <begin position="126"/>
        <end position="553"/>
    </location>
</feature>
<dbReference type="PROSITE" id="PS00136">
    <property type="entry name" value="SUBTILASE_ASP"/>
    <property type="match status" value="3"/>
</dbReference>
<dbReference type="InterPro" id="IPR023828">
    <property type="entry name" value="Peptidase_S8_Ser-AS"/>
</dbReference>
<feature type="active site" description="Charge relay system" evidence="10">
    <location>
        <position position="928"/>
    </location>
</feature>
<feature type="domain" description="Inhibitor I9" evidence="15">
    <location>
        <begin position="759"/>
        <end position="834"/>
    </location>
</feature>
<evidence type="ECO:0000256" key="1">
    <source>
        <dbReference type="ARBA" id="ARBA00004613"/>
    </source>
</evidence>
<feature type="domain" description="PA" evidence="14">
    <location>
        <begin position="351"/>
        <end position="436"/>
    </location>
</feature>
<feature type="domain" description="Subtilisin-like protease fibronectin type-III" evidence="16">
    <location>
        <begin position="1368"/>
        <end position="1464"/>
    </location>
</feature>
<evidence type="ECO:0000259" key="16">
    <source>
        <dbReference type="Pfam" id="PF17766"/>
    </source>
</evidence>
<dbReference type="CDD" id="cd02120">
    <property type="entry name" value="PA_subtilisin_like"/>
    <property type="match status" value="3"/>
</dbReference>
<keyword evidence="7 10" id="KW-0720">Serine protease</keyword>
<feature type="domain" description="Inhibitor I9" evidence="15">
    <location>
        <begin position="1476"/>
        <end position="1556"/>
    </location>
</feature>
<dbReference type="Pfam" id="PF05922">
    <property type="entry name" value="Inhibitor_I9"/>
    <property type="match status" value="3"/>
</dbReference>
<dbReference type="CDD" id="cd04852">
    <property type="entry name" value="Peptidases_S8_3"/>
    <property type="match status" value="3"/>
</dbReference>
<dbReference type="Pfam" id="PF02225">
    <property type="entry name" value="PA"/>
    <property type="match status" value="3"/>
</dbReference>
<dbReference type="FunFam" id="3.40.50.200:FF:000006">
    <property type="entry name" value="Subtilisin-like protease SBT1.5"/>
    <property type="match status" value="2"/>
</dbReference>
<dbReference type="InterPro" id="IPR023827">
    <property type="entry name" value="Peptidase_S8_Asp-AS"/>
</dbReference>
<evidence type="ECO:0000256" key="8">
    <source>
        <dbReference type="ARBA" id="ARBA00023180"/>
    </source>
</evidence>
<feature type="signal peptide" evidence="12">
    <location>
        <begin position="1"/>
        <end position="23"/>
    </location>
</feature>
<evidence type="ECO:0000256" key="12">
    <source>
        <dbReference type="SAM" id="SignalP"/>
    </source>
</evidence>
<dbReference type="Gene3D" id="3.50.30.30">
    <property type="match status" value="3"/>
</dbReference>
<gene>
    <name evidence="17" type="ORF">H5410_007576</name>
</gene>
<dbReference type="Proteomes" id="UP000824120">
    <property type="component" value="Chromosome 2"/>
</dbReference>
<feature type="active site" description="Charge relay system" evidence="9 10">
    <location>
        <position position="517"/>
    </location>
</feature>
<dbReference type="InterPro" id="IPR000209">
    <property type="entry name" value="Peptidase_S8/S53_dom"/>
</dbReference>
<evidence type="ECO:0000259" key="15">
    <source>
        <dbReference type="Pfam" id="PF05922"/>
    </source>
</evidence>
<dbReference type="InterPro" id="IPR003137">
    <property type="entry name" value="PA_domain"/>
</dbReference>
<dbReference type="OrthoDB" id="206201at2759"/>
<feature type="domain" description="PA" evidence="14">
    <location>
        <begin position="1807"/>
        <end position="1895"/>
    </location>
</feature>
<feature type="active site" description="Charge relay system" evidence="10">
    <location>
        <position position="1256"/>
    </location>
</feature>
<evidence type="ECO:0000256" key="11">
    <source>
        <dbReference type="RuleBase" id="RU003355"/>
    </source>
</evidence>
<evidence type="ECO:0000256" key="5">
    <source>
        <dbReference type="ARBA" id="ARBA00022729"/>
    </source>
</evidence>
<keyword evidence="3" id="KW-0964">Secreted</keyword>
<evidence type="ECO:0000313" key="17">
    <source>
        <dbReference type="EMBL" id="KAG5622358.1"/>
    </source>
</evidence>
<dbReference type="Pfam" id="PF00082">
    <property type="entry name" value="Peptidase_S8"/>
    <property type="match status" value="3"/>
</dbReference>
<feature type="active site" description="Charge relay system" evidence="10">
    <location>
        <position position="1976"/>
    </location>
</feature>
<feature type="active site" description="Charge relay system" evidence="10">
    <location>
        <position position="1648"/>
    </location>
</feature>
<evidence type="ECO:0000256" key="6">
    <source>
        <dbReference type="ARBA" id="ARBA00022801"/>
    </source>
</evidence>
<feature type="domain" description="Subtilisin-like protease fibronectin type-III" evidence="16">
    <location>
        <begin position="2073"/>
        <end position="2169"/>
    </location>
</feature>
<feature type="domain" description="Inhibitor I9" evidence="15">
    <location>
        <begin position="43"/>
        <end position="102"/>
    </location>
</feature>
<dbReference type="InterPro" id="IPR045051">
    <property type="entry name" value="SBT"/>
</dbReference>
<evidence type="ECO:0000256" key="2">
    <source>
        <dbReference type="ARBA" id="ARBA00011073"/>
    </source>
</evidence>
<comment type="caution">
    <text evidence="17">The sequence shown here is derived from an EMBL/GenBank/DDBJ whole genome shotgun (WGS) entry which is preliminary data.</text>
</comment>
<accession>A0A9J6ACD8</accession>
<dbReference type="Gene3D" id="3.30.70.80">
    <property type="entry name" value="Peptidase S8 propeptide/proteinase inhibitor I9"/>
    <property type="match status" value="3"/>
</dbReference>
<name>A0A9J6ACD8_SOLCO</name>
<dbReference type="InterPro" id="IPR037045">
    <property type="entry name" value="S8pro/Inhibitor_I9_sf"/>
</dbReference>
<evidence type="ECO:0000256" key="7">
    <source>
        <dbReference type="ARBA" id="ARBA00022825"/>
    </source>
</evidence>
<keyword evidence="18" id="KW-1185">Reference proteome</keyword>
<dbReference type="Pfam" id="PF17766">
    <property type="entry name" value="fn3_6"/>
    <property type="match status" value="3"/>
</dbReference>
<evidence type="ECO:0000256" key="9">
    <source>
        <dbReference type="PIRSR" id="PIRSR615500-1"/>
    </source>
</evidence>
<dbReference type="GO" id="GO:0006508">
    <property type="term" value="P:proteolysis"/>
    <property type="evidence" value="ECO:0007669"/>
    <property type="project" value="UniProtKB-KW"/>
</dbReference>
<dbReference type="InterPro" id="IPR015500">
    <property type="entry name" value="Peptidase_S8_subtilisin-rel"/>
</dbReference>
<feature type="active site" description="Charge relay system" evidence="9 10">
    <location>
        <position position="192"/>
    </location>
</feature>
<dbReference type="PRINTS" id="PR00723">
    <property type="entry name" value="SUBTILISIN"/>
</dbReference>
<dbReference type="FunFam" id="2.60.40.2310:FF:000001">
    <property type="entry name" value="Subtilisin-like protease SBT1.5"/>
    <property type="match status" value="1"/>
</dbReference>
<dbReference type="PROSITE" id="PS51892">
    <property type="entry name" value="SUBTILASE"/>
    <property type="match status" value="3"/>
</dbReference>
<evidence type="ECO:0000256" key="3">
    <source>
        <dbReference type="ARBA" id="ARBA00022525"/>
    </source>
</evidence>
<sequence>MVMMIFLITLLFVVSSHLSIILATDHLSQQSNSEIYIVRVESPDNLHASHQYSLLSDVSSRVIYSYRNVFNGFAARLSPDEVKGLETRDGFISIRPQRVLRVQTTHSPSFLGLHQNLGFWNTSNYGEGVIIGLLDTGIYPEHPSFDDEGMPPPPAKWKGKCEFNFTACNNKLIGARDFLSVEDGTPLDENGHGTHTSSTAAGNFVDGANVFGSANGTAAGIAPRAHLAMYKVCNPSGLCYESDMLAAMDAAIEDGVDVISISIGGISTPFWDDNIALGAFSSMAKGIFVSCSAGNEGPDNATLSNEAPWILTVGASTIDRQIKATVALGNGIEYDGESTSQPNDFPPTLLPIVYPALNSSYFGAFVCSPESLTNVEGKLVLCGAGGATAIAKGQPVKDAGAAGMILMNGDIEGYTIPAHDYVLPATRISYADAQDLIAYINSTSTPMASILFKGTVIGNKHTPSVAFFSSRGPSRTSPGILKPDIIGPGFNILAAWPTSIENNTHTNLTFNMISGTSMACPHLAGVAALLKSAHPDWSPAAIKSAIMTTAGLVNLGKNPIEDERHLPANIFAIGAGHVNPLSANDPGLIYDIQPHDYVPYLCGLNYTDQQVSAILQKKVNCTISIPEAELNYPSFSIKLGSETQEYTRAVTNVGQANSTYTVEISPPEGVEITVSPSSLHFSEVKERITYQVTFKRSASGTVSNANFVQGYLKWSSDKHSVRSPIASMTPALVYQSVVSIFFLQSLVIFASYENNKEIYIVHLGLPDENQFFSNFEDLHDWHHSFLPSNTDNSSSSRMVYSYRNVLNGFAAMLTPEEVTSLQDKEGIISVRPRQLLDAQTTHSTNFLGLHQNLGFWEKSNYGKGMIIGVLDSGITPDHPSFHDEGVAPPPARWKGKCEFNFTACNNKLIGARYFHEFGNGTPLDENGHGTHTSSTAAGNFVDGANFLGLASGTASGMAPLAHVAMYKVCNASLICSESDILAGIDAAIEDGVDVLSFSIGKNSTNFWSEVVALGGFTAMQKGILVSCSAGNAGPIPGTVFNGAPWLLTVGASTTDRKLRAMIRLGDGKEINGESAFQPKDFSETPLPLIFPGTNISDPTAAFCNTESLKNIDVKGKVVLCISGGKITRIGKGSFVKDAGGAGMILMNSEPLGFTILADPHVLPAAHVSYADGLKIKAYINSTSKPQATFLFKGTIFGDDHAPAVAAFSGRGPNLASPGILKPDIIGPGVNILSAWPKSIENNSDTKSTFNLLSGTSMSCPHVSGIATLVKSAHPDWSPAAIKSAIMTTADLVNLGEKPIEDERGVPADFFATGAGHVNPLRASDPGLIYDIQPEDYVPYLCGLNYSNRAVSMFVLRKVNCSSAIPEAELNYPSFSIGLGLEAQTYTRTVTNVGEAVLSYVVEIVPPQGVDVRVDPPLLNFSELNQKKTYQVTFSRSSTSTINATFVQGYLRWTSSKHFVRSPIASNTNQQSNSDIYIVHLESFHGQLFSDLDSLQMWHHSFLPLKKTSLNDSASSHIIYSYRNVLNGFAARLTPDEAVLLQETEGIISVRPQRLLHARTTHSTHFMGLHQNLGFWKSINYGKGMIIGFLDTGITPDHPSFNDEGVPPPPAKWKGKCEFNFTTACNNKLIGARYFQEFGNGTPLDENGHGTHVASTAAGNFVSGANVFGLSNGTASGVAPLAHVAMYKVCDASAACSESDTFAAMDAAIEDGVDVISISIDDISRHFWEDSIALCSFTAIQNGILVSTTAGNMGPEHGTVANGAPWLLTVGASTTDRKLRATVLLGNSEEIDGESAFQPEDFSQTLLPLVYPGKSSSDLMAPFCNAESLKNINVKGKIVFCEDGGKINRLDKGHFVKDAGGAGMILMNEEPQGFTIQAEPHVLPAAHISFIDGLKIKAYINSTSTPVASFLFKGTIFGDDHAPAVAAFSSRGPFPESPGILKPDIIGPGISILAAWPTSVENNTNKKSTFDTLSGTSMSCPHLSGVVTLIKSAHPEWSPSAIKSAIMTTADLVNLGNNPIESHVNPVRANDPGLIYDIQPNEYIPYLCGLYPSRAVSLIVLQQVNCSSTTPEAELNYPSFSIRLGSDLQAYTRTVTNVGEPISSYTLEIVPPQGVDVKVEPSTLHFSEMYQKKTYQVTFNRSISNINATFVQGFVKWTSSKHFVRSPIVVTLVP</sequence>
<evidence type="ECO:0000259" key="13">
    <source>
        <dbReference type="Pfam" id="PF00082"/>
    </source>
</evidence>